<proteinExistence type="predicted"/>
<evidence type="ECO:0008006" key="4">
    <source>
        <dbReference type="Google" id="ProtNLM"/>
    </source>
</evidence>
<keyword evidence="1" id="KW-0732">Signal</keyword>
<accession>A0A9P4MM20</accession>
<keyword evidence="3" id="KW-1185">Reference proteome</keyword>
<name>A0A9P4MM20_9PEZI</name>
<reference evidence="2" key="1">
    <citation type="journal article" date="2020" name="Stud. Mycol.">
        <title>101 Dothideomycetes genomes: a test case for predicting lifestyles and emergence of pathogens.</title>
        <authorList>
            <person name="Haridas S."/>
            <person name="Albert R."/>
            <person name="Binder M."/>
            <person name="Bloem J."/>
            <person name="Labutti K."/>
            <person name="Salamov A."/>
            <person name="Andreopoulos B."/>
            <person name="Baker S."/>
            <person name="Barry K."/>
            <person name="Bills G."/>
            <person name="Bluhm B."/>
            <person name="Cannon C."/>
            <person name="Castanera R."/>
            <person name="Culley D."/>
            <person name="Daum C."/>
            <person name="Ezra D."/>
            <person name="Gonzalez J."/>
            <person name="Henrissat B."/>
            <person name="Kuo A."/>
            <person name="Liang C."/>
            <person name="Lipzen A."/>
            <person name="Lutzoni F."/>
            <person name="Magnuson J."/>
            <person name="Mondo S."/>
            <person name="Nolan M."/>
            <person name="Ohm R."/>
            <person name="Pangilinan J."/>
            <person name="Park H.-J."/>
            <person name="Ramirez L."/>
            <person name="Alfaro M."/>
            <person name="Sun H."/>
            <person name="Tritt A."/>
            <person name="Yoshinaga Y."/>
            <person name="Zwiers L.-H."/>
            <person name="Turgeon B."/>
            <person name="Goodwin S."/>
            <person name="Spatafora J."/>
            <person name="Crous P."/>
            <person name="Grigoriev I."/>
        </authorList>
    </citation>
    <scope>NUCLEOTIDE SEQUENCE</scope>
    <source>
        <strain evidence="2">CBS 260.36</strain>
    </source>
</reference>
<comment type="caution">
    <text evidence="2">The sequence shown here is derived from an EMBL/GenBank/DDBJ whole genome shotgun (WGS) entry which is preliminary data.</text>
</comment>
<evidence type="ECO:0000313" key="3">
    <source>
        <dbReference type="Proteomes" id="UP000799439"/>
    </source>
</evidence>
<gene>
    <name evidence="2" type="ORF">K461DRAFT_268264</name>
</gene>
<dbReference type="AlphaFoldDB" id="A0A9P4MM20"/>
<organism evidence="2 3">
    <name type="scientific">Myriangium duriaei CBS 260.36</name>
    <dbReference type="NCBI Taxonomy" id="1168546"/>
    <lineage>
        <taxon>Eukaryota</taxon>
        <taxon>Fungi</taxon>
        <taxon>Dikarya</taxon>
        <taxon>Ascomycota</taxon>
        <taxon>Pezizomycotina</taxon>
        <taxon>Dothideomycetes</taxon>
        <taxon>Dothideomycetidae</taxon>
        <taxon>Myriangiales</taxon>
        <taxon>Myriangiaceae</taxon>
        <taxon>Myriangium</taxon>
    </lineage>
</organism>
<evidence type="ECO:0000313" key="2">
    <source>
        <dbReference type="EMBL" id="KAF2152291.1"/>
    </source>
</evidence>
<evidence type="ECO:0000256" key="1">
    <source>
        <dbReference type="SAM" id="SignalP"/>
    </source>
</evidence>
<dbReference type="EMBL" id="ML996086">
    <property type="protein sequence ID" value="KAF2152291.1"/>
    <property type="molecule type" value="Genomic_DNA"/>
</dbReference>
<feature type="signal peptide" evidence="1">
    <location>
        <begin position="1"/>
        <end position="17"/>
    </location>
</feature>
<dbReference type="Proteomes" id="UP000799439">
    <property type="component" value="Unassembled WGS sequence"/>
</dbReference>
<protein>
    <recommendedName>
        <fullName evidence="4">Cyanovirin-N domain-containing protein</fullName>
    </recommendedName>
</protein>
<feature type="chain" id="PRO_5040138378" description="Cyanovirin-N domain-containing protein" evidence="1">
    <location>
        <begin position="18"/>
        <end position="155"/>
    </location>
</feature>
<sequence length="155" mass="17321">MRLYHIALLVLAPLALAEKLPNYCCVDQVDKFNNLLWSDQAEDCHRNGIQSESCCVVAAAARWTSPSSTERFRDRLQPEKCDDAAADERGHFSSSKVDHWSCTCDPGLTRKHLDSKVANQFLKGLDTNMFASTNKSPATWYFSGGGVIVYCQWLG</sequence>